<feature type="transmembrane region" description="Helical" evidence="1">
    <location>
        <begin position="121"/>
        <end position="141"/>
    </location>
</feature>
<dbReference type="Proteomes" id="UP000037035">
    <property type="component" value="Unassembled WGS sequence"/>
</dbReference>
<feature type="non-terminal residue" evidence="3">
    <location>
        <position position="1"/>
    </location>
</feature>
<organism evidence="3 4">
    <name type="scientific">Puccinia sorghi</name>
    <dbReference type="NCBI Taxonomy" id="27349"/>
    <lineage>
        <taxon>Eukaryota</taxon>
        <taxon>Fungi</taxon>
        <taxon>Dikarya</taxon>
        <taxon>Basidiomycota</taxon>
        <taxon>Pucciniomycotina</taxon>
        <taxon>Pucciniomycetes</taxon>
        <taxon>Pucciniales</taxon>
        <taxon>Pucciniaceae</taxon>
        <taxon>Puccinia</taxon>
    </lineage>
</organism>
<keyword evidence="1" id="KW-0472">Membrane</keyword>
<name>A0A0L6VLG8_9BASI</name>
<dbReference type="EMBL" id="LAVV01004287">
    <property type="protein sequence ID" value="KNZ61554.1"/>
    <property type="molecule type" value="Genomic_DNA"/>
</dbReference>
<dbReference type="STRING" id="27349.A0A0L6VLG8"/>
<keyword evidence="1" id="KW-1133">Transmembrane helix</keyword>
<dbReference type="OrthoDB" id="10521437at2759"/>
<keyword evidence="4" id="KW-1185">Reference proteome</keyword>
<keyword evidence="1" id="KW-0812">Transmembrane</keyword>
<evidence type="ECO:0000313" key="3">
    <source>
        <dbReference type="EMBL" id="KNZ61554.1"/>
    </source>
</evidence>
<reference evidence="3 4" key="1">
    <citation type="submission" date="2015-08" db="EMBL/GenBank/DDBJ databases">
        <title>Next Generation Sequencing and Analysis of the Genome of Puccinia sorghi L Schw, the Causal Agent of Maize Common Rust.</title>
        <authorList>
            <person name="Rochi L."/>
            <person name="Burguener G."/>
            <person name="Darino M."/>
            <person name="Turjanski A."/>
            <person name="Kreff E."/>
            <person name="Dieguez M.J."/>
            <person name="Sacco F."/>
        </authorList>
    </citation>
    <scope>NUCLEOTIDE SEQUENCE [LARGE SCALE GENOMIC DNA]</scope>
    <source>
        <strain evidence="3 4">RO10H11247</strain>
    </source>
</reference>
<comment type="caution">
    <text evidence="3">The sequence shown here is derived from an EMBL/GenBank/DDBJ whole genome shotgun (WGS) entry which is preliminary data.</text>
</comment>
<dbReference type="VEuPathDB" id="FungiDB:VP01_1385g4"/>
<protein>
    <recommendedName>
        <fullName evidence="2">Tet-like 2OG-Fe(II) oxygenase domain-containing protein</fullName>
    </recommendedName>
</protein>
<dbReference type="AlphaFoldDB" id="A0A0L6VLG8"/>
<dbReference type="InterPro" id="IPR046798">
    <property type="entry name" value="2OG-FeII_Oxy_6"/>
</dbReference>
<sequence>QHLIAQTAYQNPNQSNGPQYAGKMYSIAAKVAKDPDGYCELQSHVPEQNTFIGKWFYLVSSPLFYEMILMVLIAIYPSLSPTFPTNTTKTMMPHPSHFSSGSQSNRPLVTWLKATLKLKGVNLFFLMIHLVLNFQDSIALWSGPGKTMHILA</sequence>
<evidence type="ECO:0000313" key="4">
    <source>
        <dbReference type="Proteomes" id="UP000037035"/>
    </source>
</evidence>
<feature type="transmembrane region" description="Helical" evidence="1">
    <location>
        <begin position="55"/>
        <end position="76"/>
    </location>
</feature>
<proteinExistence type="predicted"/>
<evidence type="ECO:0000256" key="1">
    <source>
        <dbReference type="SAM" id="Phobius"/>
    </source>
</evidence>
<gene>
    <name evidence="3" type="ORF">VP01_1385g4</name>
</gene>
<dbReference type="Pfam" id="PF20515">
    <property type="entry name" value="2OG-FeII_Oxy_6"/>
    <property type="match status" value="1"/>
</dbReference>
<feature type="domain" description="Tet-like 2OG-Fe(II) oxygenase" evidence="2">
    <location>
        <begin position="1"/>
        <end position="88"/>
    </location>
</feature>
<evidence type="ECO:0000259" key="2">
    <source>
        <dbReference type="Pfam" id="PF20515"/>
    </source>
</evidence>
<accession>A0A0L6VLG8</accession>